<name>A0A2A5JSH8_PSEO7</name>
<keyword evidence="1" id="KW-0472">Membrane</keyword>
<reference evidence="3" key="1">
    <citation type="journal article" date="2019" name="Genome Announc.">
        <title>Draft Genome Sequence of Pseudoalteromonas piscicida Strain 36Y ROTHPW, an Hypersaline Seawater Isolate from the South Coast of Sonora, Mexico.</title>
        <authorList>
            <person name="Sanchez-Diaz R."/>
            <person name="Molina-Garza Z.J."/>
            <person name="Cruz-Suarez L.E."/>
            <person name="Selvin J."/>
            <person name="Kiran G.S."/>
            <person name="Ibarra-Gamez J.C."/>
            <person name="Gomez-Gil B."/>
            <person name="Galaviz-Silva L."/>
        </authorList>
    </citation>
    <scope>NUCLEOTIDE SEQUENCE [LARGE SCALE GENOMIC DNA]</scope>
    <source>
        <strain evidence="3">36Y_RITHPW</strain>
    </source>
</reference>
<evidence type="ECO:0000313" key="2">
    <source>
        <dbReference type="EMBL" id="PCK32413.1"/>
    </source>
</evidence>
<gene>
    <name evidence="2" type="ORF">CEX98_07215</name>
</gene>
<dbReference type="RefSeq" id="WP_099641430.1">
    <property type="nucleotide sequence ID" value="NZ_NKHF01000030.1"/>
</dbReference>
<dbReference type="AlphaFoldDB" id="A0A2A5JSH8"/>
<keyword evidence="1" id="KW-0812">Transmembrane</keyword>
<feature type="transmembrane region" description="Helical" evidence="1">
    <location>
        <begin position="95"/>
        <end position="111"/>
    </location>
</feature>
<feature type="transmembrane region" description="Helical" evidence="1">
    <location>
        <begin position="140"/>
        <end position="159"/>
    </location>
</feature>
<proteinExistence type="predicted"/>
<dbReference type="OrthoDB" id="7858522at2"/>
<feature type="transmembrane region" description="Helical" evidence="1">
    <location>
        <begin position="43"/>
        <end position="64"/>
    </location>
</feature>
<accession>A0A2A5JSH8</accession>
<dbReference type="Pfam" id="PF10688">
    <property type="entry name" value="Imp-YgjV"/>
    <property type="match status" value="1"/>
</dbReference>
<keyword evidence="3" id="KW-1185">Reference proteome</keyword>
<evidence type="ECO:0008006" key="4">
    <source>
        <dbReference type="Google" id="ProtNLM"/>
    </source>
</evidence>
<protein>
    <recommendedName>
        <fullName evidence="4">YgjV family protein</fullName>
    </recommendedName>
</protein>
<sequence>MFLLSQILVALAVLLDLISFQFMQRKHVLLALSISTALTSVHFYLLDAIAGALLMAIASLRYLIFIKLQSKRLLIVFLLLSAVPPLTQLNANYELYAVFGSCLLTIGAFITAQIAFRFMMLLGTLCWLIHNYYVGSPMAVILEGTFLISNLLGLARIYIKTRQR</sequence>
<comment type="caution">
    <text evidence="2">The sequence shown here is derived from an EMBL/GenBank/DDBJ whole genome shotgun (WGS) entry which is preliminary data.</text>
</comment>
<organism evidence="2 3">
    <name type="scientific">Pseudoalteromonas piscicida</name>
    <dbReference type="NCBI Taxonomy" id="43662"/>
    <lineage>
        <taxon>Bacteria</taxon>
        <taxon>Pseudomonadati</taxon>
        <taxon>Pseudomonadota</taxon>
        <taxon>Gammaproteobacteria</taxon>
        <taxon>Alteromonadales</taxon>
        <taxon>Pseudoalteromonadaceae</taxon>
        <taxon>Pseudoalteromonas</taxon>
    </lineage>
</organism>
<dbReference type="InterPro" id="IPR019629">
    <property type="entry name" value="Uncharacterised_HI1736/YgjV"/>
</dbReference>
<evidence type="ECO:0000256" key="1">
    <source>
        <dbReference type="SAM" id="Phobius"/>
    </source>
</evidence>
<dbReference type="Proteomes" id="UP000228621">
    <property type="component" value="Unassembled WGS sequence"/>
</dbReference>
<evidence type="ECO:0000313" key="3">
    <source>
        <dbReference type="Proteomes" id="UP000228621"/>
    </source>
</evidence>
<keyword evidence="1" id="KW-1133">Transmembrane helix</keyword>
<dbReference type="EMBL" id="NKHF01000030">
    <property type="protein sequence ID" value="PCK32413.1"/>
    <property type="molecule type" value="Genomic_DNA"/>
</dbReference>